<keyword evidence="2" id="KW-0732">Signal</keyword>
<accession>A0A511HLM5</accession>
<protein>
    <recommendedName>
        <fullName evidence="7">EF-hand domain-containing protein</fullName>
    </recommendedName>
</protein>
<dbReference type="AlphaFoldDB" id="A0A511HLM5"/>
<evidence type="ECO:0000313" key="6">
    <source>
        <dbReference type="Proteomes" id="UP000321224"/>
    </source>
</evidence>
<dbReference type="Proteomes" id="UP000198717">
    <property type="component" value="Unassembled WGS sequence"/>
</dbReference>
<keyword evidence="5" id="KW-1185">Reference proteome</keyword>
<evidence type="ECO:0000256" key="2">
    <source>
        <dbReference type="SAM" id="SignalP"/>
    </source>
</evidence>
<organism evidence="3 6">
    <name type="scientific">Myxococcus virescens</name>
    <dbReference type="NCBI Taxonomy" id="83456"/>
    <lineage>
        <taxon>Bacteria</taxon>
        <taxon>Pseudomonadati</taxon>
        <taxon>Myxococcota</taxon>
        <taxon>Myxococcia</taxon>
        <taxon>Myxococcales</taxon>
        <taxon>Cystobacterineae</taxon>
        <taxon>Myxococcaceae</taxon>
        <taxon>Myxococcus</taxon>
    </lineage>
</organism>
<dbReference type="PROSITE" id="PS00018">
    <property type="entry name" value="EF_HAND_1"/>
    <property type="match status" value="1"/>
</dbReference>
<dbReference type="EMBL" id="FNAJ01000002">
    <property type="protein sequence ID" value="SDD72317.1"/>
    <property type="molecule type" value="Genomic_DNA"/>
</dbReference>
<dbReference type="RefSeq" id="WP_090488065.1">
    <property type="nucleotide sequence ID" value="NZ_BJVY01000049.1"/>
</dbReference>
<sequence>MKKLGVLLGAAALLLARGASAEAVVRRALVIAHNGSDDPSLPSLRFADDDGVLWAETLQRLGVETTLLVAPDEATRATARPVLAGARPPTPDEVKREVARLRAANLVDHELGRQTDVLLVYVGHGNTDEAGRAYFTLAGGRLDKASLYADVVDPLGASYVHLIVDACRASGVVGSRGGQTDAAVLAELRGMLAREQLATRPTVGAVFAESEDGETHEWSRIRAGVFSHVARSGLLGAADINGDGKVEYSELGAFVTASLQGVKGLPARLSLHAFAPTREPRRPLVGPAPKGPSLPLPSGLEHSRISVEDSDGRRLADVRRSKEQYVLLRLPERDVYWIRTPTQEARITLAKLSTNGIIDLGDRELQERGPAEEALRKGLFAVPLDKDFYERYVAATGLAPVGISQAFPPSAGGTFPRFMARRPDTLAGWDLGWTGQQAPLGLSTLATGPTVTWRREAPLPSLYYGARASYGLTPLATDDIRTHRGALLGLLGAQVPAPLRVPLFLEAGAGWGFLGITRGQVRMGDPTVLSTYTAAGVTGALAGVRLRLAATLTYDRVTLDQRNYWDRAFGFELALRR</sequence>
<feature type="signal peptide" evidence="2">
    <location>
        <begin position="1"/>
        <end position="21"/>
    </location>
</feature>
<reference evidence="4 5" key="1">
    <citation type="submission" date="2016-10" db="EMBL/GenBank/DDBJ databases">
        <authorList>
            <person name="Varghese N."/>
            <person name="Submissions S."/>
        </authorList>
    </citation>
    <scope>NUCLEOTIDE SEQUENCE [LARGE SCALE GENOMIC DNA]</scope>
    <source>
        <strain evidence="4 5">DSM 2260</strain>
    </source>
</reference>
<feature type="chain" id="PRO_5022783429" description="EF-hand domain-containing protein" evidence="2">
    <location>
        <begin position="22"/>
        <end position="577"/>
    </location>
</feature>
<name>A0A511HLM5_9BACT</name>
<evidence type="ECO:0000313" key="3">
    <source>
        <dbReference type="EMBL" id="GEL74483.1"/>
    </source>
</evidence>
<dbReference type="Proteomes" id="UP000321224">
    <property type="component" value="Unassembled WGS sequence"/>
</dbReference>
<evidence type="ECO:0008006" key="7">
    <source>
        <dbReference type="Google" id="ProtNLM"/>
    </source>
</evidence>
<proteinExistence type="predicted"/>
<gene>
    <name evidence="3" type="ORF">MVI01_62670</name>
    <name evidence="4" type="ORF">SAMN04488504_102420</name>
</gene>
<evidence type="ECO:0000313" key="4">
    <source>
        <dbReference type="EMBL" id="SDD72317.1"/>
    </source>
</evidence>
<evidence type="ECO:0000313" key="5">
    <source>
        <dbReference type="Proteomes" id="UP000198717"/>
    </source>
</evidence>
<dbReference type="EMBL" id="BJVY01000049">
    <property type="protein sequence ID" value="GEL74483.1"/>
    <property type="molecule type" value="Genomic_DNA"/>
</dbReference>
<reference evidence="3 6" key="2">
    <citation type="submission" date="2019-07" db="EMBL/GenBank/DDBJ databases">
        <title>Whole genome shotgun sequence of Myxococcus virescens NBRC 100334.</title>
        <authorList>
            <person name="Hosoyama A."/>
            <person name="Uohara A."/>
            <person name="Ohji S."/>
            <person name="Ichikawa N."/>
        </authorList>
    </citation>
    <scope>NUCLEOTIDE SEQUENCE [LARGE SCALE GENOMIC DNA]</scope>
    <source>
        <strain evidence="3 6">NBRC 100334</strain>
    </source>
</reference>
<evidence type="ECO:0000256" key="1">
    <source>
        <dbReference type="SAM" id="MobiDB-lite"/>
    </source>
</evidence>
<feature type="region of interest" description="Disordered" evidence="1">
    <location>
        <begin position="278"/>
        <end position="302"/>
    </location>
</feature>
<dbReference type="InterPro" id="IPR018247">
    <property type="entry name" value="EF_Hand_1_Ca_BS"/>
</dbReference>
<dbReference type="Gene3D" id="3.40.50.1460">
    <property type="match status" value="1"/>
</dbReference>
<comment type="caution">
    <text evidence="3">The sequence shown here is derived from an EMBL/GenBank/DDBJ whole genome shotgun (WGS) entry which is preliminary data.</text>
</comment>